<dbReference type="PANTHER" id="PTHR10579:SF43">
    <property type="entry name" value="ZINC FINGER (C3HC4-TYPE RING FINGER) FAMILY PROTEIN"/>
    <property type="match status" value="1"/>
</dbReference>
<evidence type="ECO:0000259" key="1">
    <source>
        <dbReference type="PROSITE" id="PS50234"/>
    </source>
</evidence>
<dbReference type="Pfam" id="PF12034">
    <property type="entry name" value="YfbK_C"/>
    <property type="match status" value="1"/>
</dbReference>
<dbReference type="InterPro" id="IPR051266">
    <property type="entry name" value="CLCR"/>
</dbReference>
<dbReference type="Pfam" id="PF00092">
    <property type="entry name" value="VWA"/>
    <property type="match status" value="1"/>
</dbReference>
<dbReference type="EMBL" id="JBHRYN010000010">
    <property type="protein sequence ID" value="MFC3701693.1"/>
    <property type="molecule type" value="Genomic_DNA"/>
</dbReference>
<dbReference type="CDD" id="cd01465">
    <property type="entry name" value="vWA_subgroup"/>
    <property type="match status" value="1"/>
</dbReference>
<reference evidence="3" key="1">
    <citation type="journal article" date="2019" name="Int. J. Syst. Evol. Microbiol.">
        <title>The Global Catalogue of Microorganisms (GCM) 10K type strain sequencing project: providing services to taxonomists for standard genome sequencing and annotation.</title>
        <authorList>
            <consortium name="The Broad Institute Genomics Platform"/>
            <consortium name="The Broad Institute Genome Sequencing Center for Infectious Disease"/>
            <person name="Wu L."/>
            <person name="Ma J."/>
        </authorList>
    </citation>
    <scope>NUCLEOTIDE SEQUENCE [LARGE SCALE GENOMIC DNA]</scope>
    <source>
        <strain evidence="3">CECT 8288</strain>
    </source>
</reference>
<proteinExistence type="predicted"/>
<evidence type="ECO:0000313" key="3">
    <source>
        <dbReference type="Proteomes" id="UP001595710"/>
    </source>
</evidence>
<dbReference type="InterPro" id="IPR022156">
    <property type="entry name" value="Uncharacterised_YfbK_N"/>
</dbReference>
<name>A0ABV7WQX0_9GAMM</name>
<dbReference type="Pfam" id="PF12450">
    <property type="entry name" value="vWF_A"/>
    <property type="match status" value="1"/>
</dbReference>
<dbReference type="PANTHER" id="PTHR10579">
    <property type="entry name" value="CALCIUM-ACTIVATED CHLORIDE CHANNEL REGULATOR"/>
    <property type="match status" value="1"/>
</dbReference>
<comment type="caution">
    <text evidence="2">The sequence shown here is derived from an EMBL/GenBank/DDBJ whole genome shotgun (WGS) entry which is preliminary data.</text>
</comment>
<sequence>MKLSTPLSLLTIAIISACGARTSHNDITMAEPYKAPSELTEVKSTAPAATNHKAIKKVHSLVYESDSVADSVTTLVEPALHGRSIIDNDMGLPVQNNEKYANAKLSPIKIVADDPVSTFSTDVDTASYTNARRFLEHGSLPPTDAIRVEEFINYFDYGLKAPTSLQEPIAIETELTTTPWNEHTQLMRVSLQAYKSNMADLPPLNLVFLLDVSGSMGDPDKLPLMQRSFNLLVDQLRPQDRVSIAVYAGDSGVALEPTAGDQKQTIINAINQLRSGGSTHGSAGIHLAYELAQANFDKDSINRVIIGTDGDFNVGTVGIDSLKDLIESKRESGVFLNVLGFGTGNYNDHLMEELSNHGNGVAYYIDSYQEARKIFSEQLTATLQTVAKDVKIQVEFNPANVAEYRLIGYDNRQLQREDFNNDKIDAGEMGSGHTVTALYEVVPAHSEFRFNDPLRYNTTETAKSLPDSNELAFVKVRYKLPSNSHSELMNIPVERTVTQSSTTMTFVTGVAGFAEQLRHSPYVQNFTYADTEALVKTGLENDRWGYRQQLLQLVKNAQSVQGNQ</sequence>
<dbReference type="InterPro" id="IPR002035">
    <property type="entry name" value="VWF_A"/>
</dbReference>
<dbReference type="InterPro" id="IPR021908">
    <property type="entry name" value="YfbK_C"/>
</dbReference>
<feature type="domain" description="VWFA" evidence="1">
    <location>
        <begin position="205"/>
        <end position="379"/>
    </location>
</feature>
<dbReference type="PROSITE" id="PS50234">
    <property type="entry name" value="VWFA"/>
    <property type="match status" value="1"/>
</dbReference>
<dbReference type="Gene3D" id="3.40.50.410">
    <property type="entry name" value="von Willebrand factor, type A domain"/>
    <property type="match status" value="1"/>
</dbReference>
<dbReference type="Proteomes" id="UP001595710">
    <property type="component" value="Unassembled WGS sequence"/>
</dbReference>
<organism evidence="2 3">
    <name type="scientific">Reinekea marina</name>
    <dbReference type="NCBI Taxonomy" id="1310421"/>
    <lineage>
        <taxon>Bacteria</taxon>
        <taxon>Pseudomonadati</taxon>
        <taxon>Pseudomonadota</taxon>
        <taxon>Gammaproteobacteria</taxon>
        <taxon>Oceanospirillales</taxon>
        <taxon>Saccharospirillaceae</taxon>
        <taxon>Reinekea</taxon>
    </lineage>
</organism>
<dbReference type="SMART" id="SM00327">
    <property type="entry name" value="VWA"/>
    <property type="match status" value="1"/>
</dbReference>
<dbReference type="PROSITE" id="PS51257">
    <property type="entry name" value="PROKAR_LIPOPROTEIN"/>
    <property type="match status" value="1"/>
</dbReference>
<keyword evidence="3" id="KW-1185">Reference proteome</keyword>
<dbReference type="InterPro" id="IPR036465">
    <property type="entry name" value="vWFA_dom_sf"/>
</dbReference>
<dbReference type="RefSeq" id="WP_290280614.1">
    <property type="nucleotide sequence ID" value="NZ_JAUFQI010000001.1"/>
</dbReference>
<evidence type="ECO:0000313" key="2">
    <source>
        <dbReference type="EMBL" id="MFC3701693.1"/>
    </source>
</evidence>
<dbReference type="SUPFAM" id="SSF53300">
    <property type="entry name" value="vWA-like"/>
    <property type="match status" value="1"/>
</dbReference>
<protein>
    <submittedName>
        <fullName evidence="2">von Willebrand factor type A domain-containing protein</fullName>
    </submittedName>
</protein>
<gene>
    <name evidence="2" type="ORF">ACFOND_08595</name>
</gene>
<accession>A0ABV7WQX0</accession>